<sequence length="114" mass="12996">MTTATMTRTDTMTLEEVSQLRSGDVDSIFGIDCTIADSGEHLDEYYQKYPRYNFRKPGGFWAKVNEVAEILKGSDEWPFEPIEISSDRKTLWDGHHRSNAAILVGWDKPIPVLT</sequence>
<keyword evidence="2" id="KW-1185">Reference proteome</keyword>
<reference evidence="1 2" key="1">
    <citation type="submission" date="2013-11" db="EMBL/GenBank/DDBJ databases">
        <authorList>
            <person name="Awa H."/>
            <person name="Bernal J.T."/>
            <person name="Coelho R.E."/>
            <person name="Culpepper S.C."/>
            <person name="Devaraju V.S."/>
            <person name="Higgins R.T."/>
            <person name="Husein A.J."/>
            <person name="Johnston E.M."/>
            <person name="Jung J.A."/>
            <person name="Kanani-Hendijani T.A."/>
            <person name="Knapp R.E."/>
            <person name="Lepiocha N."/>
            <person name="McCarter A.J."/>
            <person name="Merlau P.R."/>
            <person name="Monfared M.S."/>
            <person name="Olney H.P."/>
            <person name="Pineda M.R."/>
            <person name="Pizzini S.E."/>
            <person name="Roberson D.J."/>
            <person name="Rodriguez J."/>
            <person name="Simpson N.A."/>
            <person name="Stevens S.C."/>
            <person name="Stroub-Tahmassi C.A."/>
            <person name="Syed N."/>
            <person name="Torres S.E."/>
            <person name="Townsend C.W."/>
            <person name="White X.E."/>
            <person name="Willette C.E."/>
            <person name="Deming K.E."/>
            <person name="Simon S.E."/>
            <person name="Benjamin R.C."/>
            <person name="Hughes L.E."/>
            <person name="Hale R.H."/>
            <person name="Lamson-Kim T."/>
            <person name="Visi D.H."/>
            <person name="Allen M.S."/>
            <person name="Bradley K.W."/>
            <person name="Clarke D.Q."/>
            <person name="Lewis M.F."/>
            <person name="Barker L.P."/>
            <person name="Bailey C."/>
            <person name="Asai D.J."/>
            <person name="Garber M.L."/>
            <person name="Bowman C.A."/>
            <person name="Russell D.A."/>
            <person name="Pope W.H."/>
            <person name="Jacobs-Sera D."/>
            <person name="Hendrix R.W."/>
            <person name="Hatfull G.F."/>
        </authorList>
    </citation>
    <scope>NUCLEOTIDE SEQUENCE [LARGE SCALE GENOMIC DNA]</scope>
</reference>
<proteinExistence type="predicted"/>
<protein>
    <submittedName>
        <fullName evidence="1">ParB-like nuclease domain protein</fullName>
    </submittedName>
</protein>
<dbReference type="Proteomes" id="UP000019119">
    <property type="component" value="Segment"/>
</dbReference>
<organism evidence="1 2">
    <name type="scientific">Mycobacterium phage EagleEye</name>
    <dbReference type="NCBI Taxonomy" id="1429759"/>
    <lineage>
        <taxon>Viruses</taxon>
        <taxon>Duplodnaviria</taxon>
        <taxon>Heunggongvirae</taxon>
        <taxon>Uroviricota</taxon>
        <taxon>Caudoviricetes</taxon>
        <taxon>Eagleeyevirus</taxon>
        <taxon>Eagleeyevirus eagleeye</taxon>
    </lineage>
</organism>
<accession>W0LNZ7</accession>
<evidence type="ECO:0000313" key="1">
    <source>
        <dbReference type="EMBL" id="AHG23870.1"/>
    </source>
</evidence>
<dbReference type="EMBL" id="KF861510">
    <property type="protein sequence ID" value="AHG23870.1"/>
    <property type="molecule type" value="Genomic_DNA"/>
</dbReference>
<evidence type="ECO:0000313" key="2">
    <source>
        <dbReference type="Proteomes" id="UP000019119"/>
    </source>
</evidence>
<dbReference type="RefSeq" id="YP_009005832.1">
    <property type="nucleotide sequence ID" value="NC_023564.1"/>
</dbReference>
<dbReference type="OrthoDB" id="18910at10239"/>
<dbReference type="KEGG" id="vg:18502852"/>
<dbReference type="GeneID" id="18502852"/>
<gene>
    <name evidence="1" type="primary">90</name>
    <name evidence="1" type="ORF">PBI_EAGLEEYE_90</name>
</gene>
<name>W0LNZ7_9CAUD</name>